<dbReference type="RefSeq" id="WP_151123634.1">
    <property type="nucleotide sequence ID" value="NZ_CP088081.1"/>
</dbReference>
<dbReference type="Pfam" id="PF02481">
    <property type="entry name" value="DNA_processg_A"/>
    <property type="match status" value="1"/>
</dbReference>
<dbReference type="Pfam" id="PF17782">
    <property type="entry name" value="WHD_DprA"/>
    <property type="match status" value="1"/>
</dbReference>
<evidence type="ECO:0000259" key="4">
    <source>
        <dbReference type="Pfam" id="PF17782"/>
    </source>
</evidence>
<evidence type="ECO:0000259" key="3">
    <source>
        <dbReference type="Pfam" id="PF02481"/>
    </source>
</evidence>
<dbReference type="EMBL" id="VZPB01000014">
    <property type="protein sequence ID" value="KAB0583407.1"/>
    <property type="molecule type" value="Genomic_DNA"/>
</dbReference>
<dbReference type="InterPro" id="IPR041614">
    <property type="entry name" value="DprA_WH"/>
</dbReference>
<dbReference type="InterPro" id="IPR003488">
    <property type="entry name" value="DprA"/>
</dbReference>
<proteinExistence type="inferred from homology"/>
<name>A0A643FDE4_IDEDE</name>
<dbReference type="OrthoDB" id="9785707at2"/>
<evidence type="ECO:0000313" key="5">
    <source>
        <dbReference type="EMBL" id="KAB0583407.1"/>
    </source>
</evidence>
<reference evidence="5 6" key="1">
    <citation type="submission" date="2019-09" db="EMBL/GenBank/DDBJ databases">
        <title>Draft genome sequences of 48 bacterial type strains from the CCUG.</title>
        <authorList>
            <person name="Tunovic T."/>
            <person name="Pineiro-Iglesias B."/>
            <person name="Unosson C."/>
            <person name="Inganas E."/>
            <person name="Ohlen M."/>
            <person name="Cardew S."/>
            <person name="Jensie-Markopoulos S."/>
            <person name="Salva-Serra F."/>
            <person name="Jaen-Luchoro D."/>
            <person name="Karlsson R."/>
            <person name="Svensson-Stadler L."/>
            <person name="Chun J."/>
            <person name="Moore E."/>
        </authorList>
    </citation>
    <scope>NUCLEOTIDE SEQUENCE [LARGE SCALE GENOMIC DNA]</scope>
    <source>
        <strain evidence="5 6">CCUG 30977</strain>
    </source>
</reference>
<dbReference type="PANTHER" id="PTHR43022">
    <property type="entry name" value="PROTEIN SMF"/>
    <property type="match status" value="1"/>
</dbReference>
<evidence type="ECO:0000256" key="1">
    <source>
        <dbReference type="ARBA" id="ARBA00006525"/>
    </source>
</evidence>
<keyword evidence="6" id="KW-1185">Reference proteome</keyword>
<dbReference type="Gene3D" id="3.40.50.450">
    <property type="match status" value="1"/>
</dbReference>
<protein>
    <submittedName>
        <fullName evidence="5">DNA-protecting protein DprA</fullName>
    </submittedName>
</protein>
<feature type="region of interest" description="Disordered" evidence="2">
    <location>
        <begin position="311"/>
        <end position="330"/>
    </location>
</feature>
<sequence>MPSAHSPASAAVPDDRLDWLLLTQTPGLGREAQRRLLAAFGAPSAVLRAGPQAWAEVVGPAAAAALGARPDDSVALAERTLRWLDEAPGLRHLLPLGHPDYPRELLNTADPPVLLHAQGQLHWLRAPGVAVVGSRHASAQGLDLAHDFARALGEAGVTVVSGLALGIDGAAHQGALDGGGGTVAVVGTGLDRVYPARHRALAHRIQDQGLLLSEFPLGAPPRPEHFPSRNRIIAGMSLGILVVEAALKSGSLITARLAGECGREVWAIPGSVLSPQSRGCHQLIREGAALVEEPHEVLDALRVLHGGMALRPGTSLPDGETPAPPAGAADAQEDPLLRAMGFDPVTLDALAARSGWPMDQLLARLLALELEGRVARLPGGLLQRRGRG</sequence>
<comment type="caution">
    <text evidence="5">The sequence shown here is derived from an EMBL/GenBank/DDBJ whole genome shotgun (WGS) entry which is preliminary data.</text>
</comment>
<evidence type="ECO:0000313" key="6">
    <source>
        <dbReference type="Proteomes" id="UP000430120"/>
    </source>
</evidence>
<dbReference type="AlphaFoldDB" id="A0A643FDE4"/>
<dbReference type="InterPro" id="IPR057666">
    <property type="entry name" value="DrpA_SLOG"/>
</dbReference>
<evidence type="ECO:0000256" key="2">
    <source>
        <dbReference type="SAM" id="MobiDB-lite"/>
    </source>
</evidence>
<feature type="domain" description="DprA winged helix" evidence="4">
    <location>
        <begin position="321"/>
        <end position="380"/>
    </location>
</feature>
<dbReference type="Proteomes" id="UP000430120">
    <property type="component" value="Unassembled WGS sequence"/>
</dbReference>
<dbReference type="NCBIfam" id="TIGR00732">
    <property type="entry name" value="dprA"/>
    <property type="match status" value="1"/>
</dbReference>
<dbReference type="Gene3D" id="1.10.10.10">
    <property type="entry name" value="Winged helix-like DNA-binding domain superfamily/Winged helix DNA-binding domain"/>
    <property type="match status" value="1"/>
</dbReference>
<organism evidence="5 6">
    <name type="scientific">Ideonella dechloratans</name>
    <dbReference type="NCBI Taxonomy" id="36863"/>
    <lineage>
        <taxon>Bacteria</taxon>
        <taxon>Pseudomonadati</taxon>
        <taxon>Pseudomonadota</taxon>
        <taxon>Betaproteobacteria</taxon>
        <taxon>Burkholderiales</taxon>
        <taxon>Sphaerotilaceae</taxon>
        <taxon>Ideonella</taxon>
    </lineage>
</organism>
<comment type="similarity">
    <text evidence="1">Belongs to the DprA/Smf family.</text>
</comment>
<dbReference type="PANTHER" id="PTHR43022:SF1">
    <property type="entry name" value="PROTEIN SMF"/>
    <property type="match status" value="1"/>
</dbReference>
<dbReference type="InterPro" id="IPR036388">
    <property type="entry name" value="WH-like_DNA-bd_sf"/>
</dbReference>
<feature type="domain" description="Smf/DprA SLOG" evidence="3">
    <location>
        <begin position="94"/>
        <end position="301"/>
    </location>
</feature>
<dbReference type="SUPFAM" id="SSF102405">
    <property type="entry name" value="MCP/YpsA-like"/>
    <property type="match status" value="1"/>
</dbReference>
<gene>
    <name evidence="5" type="primary">dprA</name>
    <name evidence="5" type="ORF">F7Q92_07920</name>
</gene>
<accession>A0A643FDE4</accession>
<dbReference type="GO" id="GO:0009294">
    <property type="term" value="P:DNA-mediated transformation"/>
    <property type="evidence" value="ECO:0007669"/>
    <property type="project" value="InterPro"/>
</dbReference>